<dbReference type="GO" id="GO:1990904">
    <property type="term" value="C:ribonucleoprotein complex"/>
    <property type="evidence" value="ECO:0007669"/>
    <property type="project" value="UniProtKB-KW"/>
</dbReference>
<comment type="caution">
    <text evidence="6">The sequence shown here is derived from an EMBL/GenBank/DDBJ whole genome shotgun (WGS) entry which is preliminary data.</text>
</comment>
<organism evidence="6 7">
    <name type="scientific">Rhizopus stolonifer</name>
    <name type="common">Rhizopus nigricans</name>
    <dbReference type="NCBI Taxonomy" id="4846"/>
    <lineage>
        <taxon>Eukaryota</taxon>
        <taxon>Fungi</taxon>
        <taxon>Fungi incertae sedis</taxon>
        <taxon>Mucoromycota</taxon>
        <taxon>Mucoromycotina</taxon>
        <taxon>Mucoromycetes</taxon>
        <taxon>Mucorales</taxon>
        <taxon>Mucorineae</taxon>
        <taxon>Rhizopodaceae</taxon>
        <taxon>Rhizopus</taxon>
    </lineage>
</organism>
<evidence type="ECO:0000256" key="2">
    <source>
        <dbReference type="ARBA" id="ARBA00022980"/>
    </source>
</evidence>
<dbReference type="FunFam" id="3.10.20.10:FF:000002">
    <property type="entry name" value="60S ribosomal protein L18a"/>
    <property type="match status" value="1"/>
</dbReference>
<evidence type="ECO:0000313" key="6">
    <source>
        <dbReference type="EMBL" id="RCI03228.1"/>
    </source>
</evidence>
<keyword evidence="3" id="KW-0687">Ribonucleoprotein</keyword>
<evidence type="ECO:0000256" key="3">
    <source>
        <dbReference type="ARBA" id="ARBA00023274"/>
    </source>
</evidence>
<dbReference type="Pfam" id="PF01775">
    <property type="entry name" value="Ribosomal_L18A"/>
    <property type="match status" value="1"/>
</dbReference>
<keyword evidence="7" id="KW-1185">Reference proteome</keyword>
<feature type="domain" description="Large ribosomal subunit protein eL20" evidence="5">
    <location>
        <begin position="218"/>
        <end position="340"/>
    </location>
</feature>
<dbReference type="Gene3D" id="3.10.20.10">
    <property type="match status" value="2"/>
</dbReference>
<dbReference type="Proteomes" id="UP000253551">
    <property type="component" value="Unassembled WGS sequence"/>
</dbReference>
<dbReference type="AlphaFoldDB" id="A0A367KM39"/>
<evidence type="ECO:0000256" key="4">
    <source>
        <dbReference type="SAM" id="SignalP"/>
    </source>
</evidence>
<evidence type="ECO:0000256" key="1">
    <source>
        <dbReference type="ARBA" id="ARBA00009362"/>
    </source>
</evidence>
<evidence type="ECO:0000313" key="7">
    <source>
        <dbReference type="Proteomes" id="UP000253551"/>
    </source>
</evidence>
<name>A0A367KM39_RHIST</name>
<dbReference type="FunFam" id="3.10.20.10:FF:000001">
    <property type="entry name" value="60S ribosomal protein L18a"/>
    <property type="match status" value="1"/>
</dbReference>
<keyword evidence="2 6" id="KW-0689">Ribosomal protein</keyword>
<keyword evidence="4" id="KW-0732">Signal</keyword>
<feature type="signal peptide" evidence="4">
    <location>
        <begin position="1"/>
        <end position="21"/>
    </location>
</feature>
<dbReference type="InterPro" id="IPR023573">
    <property type="entry name" value="Ribosomal_eL20_dom"/>
</dbReference>
<dbReference type="EMBL" id="PJQM01001097">
    <property type="protein sequence ID" value="RCI03228.1"/>
    <property type="molecule type" value="Genomic_DNA"/>
</dbReference>
<dbReference type="GO" id="GO:0005840">
    <property type="term" value="C:ribosome"/>
    <property type="evidence" value="ECO:0007669"/>
    <property type="project" value="UniProtKB-KW"/>
</dbReference>
<proteinExistence type="inferred from homology"/>
<gene>
    <name evidence="6" type="primary">RPL20_3</name>
    <name evidence="6" type="ORF">CU098_011616</name>
</gene>
<dbReference type="InterPro" id="IPR021138">
    <property type="entry name" value="Ribosomal_eL20_eukaryotes"/>
</dbReference>
<dbReference type="STRING" id="4846.A0A367KM39"/>
<feature type="chain" id="PRO_5016892118" evidence="4">
    <location>
        <begin position="22"/>
        <end position="388"/>
    </location>
</feature>
<dbReference type="HAMAP" id="MF_00273">
    <property type="entry name" value="Ribosomal_eL20"/>
    <property type="match status" value="1"/>
</dbReference>
<dbReference type="GO" id="GO:0003735">
    <property type="term" value="F:structural constituent of ribosome"/>
    <property type="evidence" value="ECO:0007669"/>
    <property type="project" value="InterPro"/>
</dbReference>
<dbReference type="OrthoDB" id="2218237at2759"/>
<sequence length="388" mass="45025">MLFSNLILSALTLAGICSASARFQVRSPSTSGLLGFKYDKKPFFGGKCSETYDKYLKVQSSGEGVHFKLTGCTDEGYCHLYITDGDYKGYCLGGQERPESQSCTGYDNNIYKLNLDFTISTVGGLYLGIGNEYADDCDKFNYVKLSDEKFRWVIEKDKDFDEENNYEDYEEYEYYHPRGGSQRIFHDCLDPVSLSSESARCVYENPPFFPSRHMARYTEYQVVGRKLPSAQEAAPKLFRMRIFAPNVVVAKSRFWYFLKKLRKVKKAAGEIVSVNVIHEKRPEQIKNFGIWIRYDSRSGTHNMYKEYRALRRVEAVEQCYQDMAARHRARFRSVQIIRVAEVNNADVRRQYIKQLLTPKLSFPLPHRIANVDKKHRALFVAKRPTTFY</sequence>
<dbReference type="InterPro" id="IPR028877">
    <property type="entry name" value="Ribosomal_eL20"/>
</dbReference>
<reference evidence="6 7" key="1">
    <citation type="journal article" date="2018" name="G3 (Bethesda)">
        <title>Phylogenetic and Phylogenomic Definition of Rhizopus Species.</title>
        <authorList>
            <person name="Gryganskyi A.P."/>
            <person name="Golan J."/>
            <person name="Dolatabadi S."/>
            <person name="Mondo S."/>
            <person name="Robb S."/>
            <person name="Idnurm A."/>
            <person name="Muszewska A."/>
            <person name="Steczkiewicz K."/>
            <person name="Masonjones S."/>
            <person name="Liao H.L."/>
            <person name="Gajdeczka M.T."/>
            <person name="Anike F."/>
            <person name="Vuek A."/>
            <person name="Anishchenko I.M."/>
            <person name="Voigt K."/>
            <person name="de Hoog G.S."/>
            <person name="Smith M.E."/>
            <person name="Heitman J."/>
            <person name="Vilgalys R."/>
            <person name="Stajich J.E."/>
        </authorList>
    </citation>
    <scope>NUCLEOTIDE SEQUENCE [LARGE SCALE GENOMIC DNA]</scope>
    <source>
        <strain evidence="6 7">LSU 92-RS-03</strain>
    </source>
</reference>
<dbReference type="GO" id="GO:0006412">
    <property type="term" value="P:translation"/>
    <property type="evidence" value="ECO:0007669"/>
    <property type="project" value="InterPro"/>
</dbReference>
<protein>
    <submittedName>
        <fullName evidence="6">60S ribosomal protein L20</fullName>
    </submittedName>
</protein>
<evidence type="ECO:0000259" key="5">
    <source>
        <dbReference type="Pfam" id="PF01775"/>
    </source>
</evidence>
<accession>A0A367KM39</accession>
<comment type="similarity">
    <text evidence="1">Belongs to the eukaryotic ribosomal protein eL20 family.</text>
</comment>
<dbReference type="SUPFAM" id="SSF160374">
    <property type="entry name" value="RplX-like"/>
    <property type="match status" value="1"/>
</dbReference>
<dbReference type="PANTHER" id="PTHR10052">
    <property type="entry name" value="60S RIBOSOMAL PROTEIN L18A"/>
    <property type="match status" value="1"/>
</dbReference>